<dbReference type="Gene3D" id="3.40.50.300">
    <property type="entry name" value="P-loop containing nucleotide triphosphate hydrolases"/>
    <property type="match status" value="1"/>
</dbReference>
<keyword evidence="10" id="KW-1185">Reference proteome</keyword>
<dbReference type="Proteomes" id="UP001164965">
    <property type="component" value="Chromosome"/>
</dbReference>
<dbReference type="Pfam" id="PF21694">
    <property type="entry name" value="DNA_pol3_delta_C"/>
    <property type="match status" value="1"/>
</dbReference>
<reference evidence="9" key="1">
    <citation type="submission" date="2022-10" db="EMBL/GenBank/DDBJ databases">
        <title>Rhodococcus sp.75.</title>
        <authorList>
            <person name="Sun M."/>
        </authorList>
    </citation>
    <scope>NUCLEOTIDE SEQUENCE</scope>
    <source>
        <strain evidence="9">75</strain>
    </source>
</reference>
<dbReference type="PANTHER" id="PTHR34388">
    <property type="entry name" value="DNA POLYMERASE III SUBUNIT DELTA"/>
    <property type="match status" value="1"/>
</dbReference>
<evidence type="ECO:0000256" key="3">
    <source>
        <dbReference type="ARBA" id="ARBA00022695"/>
    </source>
</evidence>
<keyword evidence="3" id="KW-0548">Nucleotidyltransferase</keyword>
<evidence type="ECO:0000313" key="9">
    <source>
        <dbReference type="EMBL" id="UZJ23788.1"/>
    </source>
</evidence>
<evidence type="ECO:0000256" key="5">
    <source>
        <dbReference type="ARBA" id="ARBA00022932"/>
    </source>
</evidence>
<dbReference type="EC" id="2.7.7.7" evidence="1"/>
<gene>
    <name evidence="9" type="ORF">RHODO2019_11295</name>
</gene>
<dbReference type="RefSeq" id="WP_265381896.1">
    <property type="nucleotide sequence ID" value="NZ_CP110615.1"/>
</dbReference>
<comment type="similarity">
    <text evidence="6">Belongs to the DNA polymerase HolA subunit family.</text>
</comment>
<accession>A0ABY6NXT3</accession>
<evidence type="ECO:0000256" key="2">
    <source>
        <dbReference type="ARBA" id="ARBA00022679"/>
    </source>
</evidence>
<evidence type="ECO:0000256" key="4">
    <source>
        <dbReference type="ARBA" id="ARBA00022705"/>
    </source>
</evidence>
<keyword evidence="4" id="KW-0235">DNA replication</keyword>
<dbReference type="EMBL" id="CP110615">
    <property type="protein sequence ID" value="UZJ23788.1"/>
    <property type="molecule type" value="Genomic_DNA"/>
</dbReference>
<name>A0ABY6NXT3_9NOCA</name>
<evidence type="ECO:0000313" key="10">
    <source>
        <dbReference type="Proteomes" id="UP001164965"/>
    </source>
</evidence>
<keyword evidence="2" id="KW-0808">Transferase</keyword>
<sequence length="320" mass="32555">MTNPALHLVLGDEELLAERAVSAVVAAVRAQDPTADVQHRRAGEVSAPELAEMLSPSLFAEARVIVLESVHEAGKDAAALVVSAAADLPDGVTLVVRHAGGARGRAIADALVGAGATTHRAARLKGAELAAFLPTFVRAELAAAGARAAGDAVSALVDAVGSDLRELAAACSQLVADTGGRVDVVAVRRYHQGRAEVTGFDVADAAVSGDRAAALEALRWAVHRGVADVLLADALADAVRTIARVGAAGRGDPFRMASELGMPPWKVKKAQAQSRGWSPRSVGAALQVVAALNADVKGAAADPAYAIERAVLAVVDLRAA</sequence>
<organism evidence="9 10">
    <name type="scientific">Rhodococcus antarcticus</name>
    <dbReference type="NCBI Taxonomy" id="2987751"/>
    <lineage>
        <taxon>Bacteria</taxon>
        <taxon>Bacillati</taxon>
        <taxon>Actinomycetota</taxon>
        <taxon>Actinomycetes</taxon>
        <taxon>Mycobacteriales</taxon>
        <taxon>Nocardiaceae</taxon>
        <taxon>Rhodococcus</taxon>
    </lineage>
</organism>
<evidence type="ECO:0000256" key="1">
    <source>
        <dbReference type="ARBA" id="ARBA00012417"/>
    </source>
</evidence>
<feature type="domain" description="DNA polymerase III delta subunit-like C-terminal" evidence="8">
    <location>
        <begin position="200"/>
        <end position="312"/>
    </location>
</feature>
<dbReference type="InterPro" id="IPR048466">
    <property type="entry name" value="DNA_pol3_delta-like_C"/>
</dbReference>
<dbReference type="PANTHER" id="PTHR34388:SF1">
    <property type="entry name" value="DNA POLYMERASE III SUBUNIT DELTA"/>
    <property type="match status" value="1"/>
</dbReference>
<dbReference type="InterPro" id="IPR008921">
    <property type="entry name" value="DNA_pol3_clamp-load_cplx_C"/>
</dbReference>
<protein>
    <recommendedName>
        <fullName evidence="1">DNA-directed DNA polymerase</fullName>
        <ecNumber evidence="1">2.7.7.7</ecNumber>
    </recommendedName>
</protein>
<evidence type="ECO:0000256" key="6">
    <source>
        <dbReference type="ARBA" id="ARBA00034754"/>
    </source>
</evidence>
<keyword evidence="5" id="KW-0239">DNA-directed DNA polymerase</keyword>
<evidence type="ECO:0000259" key="8">
    <source>
        <dbReference type="Pfam" id="PF21694"/>
    </source>
</evidence>
<evidence type="ECO:0000256" key="7">
    <source>
        <dbReference type="ARBA" id="ARBA00049244"/>
    </source>
</evidence>
<proteinExistence type="inferred from homology"/>
<dbReference type="NCBIfam" id="NF005918">
    <property type="entry name" value="PRK07914.1"/>
    <property type="match status" value="1"/>
</dbReference>
<dbReference type="NCBIfam" id="TIGR01128">
    <property type="entry name" value="holA"/>
    <property type="match status" value="1"/>
</dbReference>
<dbReference type="SUPFAM" id="SSF48019">
    <property type="entry name" value="post-AAA+ oligomerization domain-like"/>
    <property type="match status" value="1"/>
</dbReference>
<dbReference type="InterPro" id="IPR005790">
    <property type="entry name" value="DNA_polIII_delta"/>
</dbReference>
<dbReference type="InterPro" id="IPR027417">
    <property type="entry name" value="P-loop_NTPase"/>
</dbReference>
<comment type="catalytic activity">
    <reaction evidence="7">
        <text>DNA(n) + a 2'-deoxyribonucleoside 5'-triphosphate = DNA(n+1) + diphosphate</text>
        <dbReference type="Rhea" id="RHEA:22508"/>
        <dbReference type="Rhea" id="RHEA-COMP:17339"/>
        <dbReference type="Rhea" id="RHEA-COMP:17340"/>
        <dbReference type="ChEBI" id="CHEBI:33019"/>
        <dbReference type="ChEBI" id="CHEBI:61560"/>
        <dbReference type="ChEBI" id="CHEBI:173112"/>
        <dbReference type="EC" id="2.7.7.7"/>
    </reaction>
</comment>
<dbReference type="Gene3D" id="1.20.272.10">
    <property type="match status" value="1"/>
</dbReference>